<sequence length="92" mass="10419">KNQIYLGSDKFVEDMQCKLDPDQSLRDIPRPQKLGSPKPLNYFAEKYPERNAAMAMAYRSGHYTLAQVGEAFGVSYATVSRAVKSFEAKKRI</sequence>
<accession>A0A939IPF7</accession>
<dbReference type="RefSeq" id="WP_206562448.1">
    <property type="nucleotide sequence ID" value="NZ_JAFKCZ010000021.1"/>
</dbReference>
<evidence type="ECO:0000313" key="1">
    <source>
        <dbReference type="EMBL" id="MBN7799007.1"/>
    </source>
</evidence>
<protein>
    <submittedName>
        <fullName evidence="1">Uncharacterized protein</fullName>
    </submittedName>
</protein>
<organism evidence="1 2">
    <name type="scientific">Parahaliea mediterranea</name>
    <dbReference type="NCBI Taxonomy" id="651086"/>
    <lineage>
        <taxon>Bacteria</taxon>
        <taxon>Pseudomonadati</taxon>
        <taxon>Pseudomonadota</taxon>
        <taxon>Gammaproteobacteria</taxon>
        <taxon>Cellvibrionales</taxon>
        <taxon>Halieaceae</taxon>
        <taxon>Parahaliea</taxon>
    </lineage>
</organism>
<gene>
    <name evidence="1" type="ORF">JYP50_20590</name>
</gene>
<dbReference type="InterPro" id="IPR010921">
    <property type="entry name" value="Trp_repressor/repl_initiator"/>
</dbReference>
<keyword evidence="2" id="KW-1185">Reference proteome</keyword>
<proteinExistence type="predicted"/>
<dbReference type="AlphaFoldDB" id="A0A939IPF7"/>
<dbReference type="SUPFAM" id="SSF48295">
    <property type="entry name" value="TrpR-like"/>
    <property type="match status" value="1"/>
</dbReference>
<dbReference type="Proteomes" id="UP000664303">
    <property type="component" value="Unassembled WGS sequence"/>
</dbReference>
<evidence type="ECO:0000313" key="2">
    <source>
        <dbReference type="Proteomes" id="UP000664303"/>
    </source>
</evidence>
<reference evidence="1" key="1">
    <citation type="submission" date="2021-02" db="EMBL/GenBank/DDBJ databases">
        <title>PHA producing bacteria isolated from coastal sediment in Guangdong, Shenzhen.</title>
        <authorList>
            <person name="Zheng W."/>
            <person name="Yu S."/>
            <person name="Huang Y."/>
        </authorList>
    </citation>
    <scope>NUCLEOTIDE SEQUENCE</scope>
    <source>
        <strain evidence="1">TN14-10</strain>
    </source>
</reference>
<dbReference type="GO" id="GO:0043565">
    <property type="term" value="F:sequence-specific DNA binding"/>
    <property type="evidence" value="ECO:0007669"/>
    <property type="project" value="InterPro"/>
</dbReference>
<comment type="caution">
    <text evidence="1">The sequence shown here is derived from an EMBL/GenBank/DDBJ whole genome shotgun (WGS) entry which is preliminary data.</text>
</comment>
<feature type="non-terminal residue" evidence="1">
    <location>
        <position position="1"/>
    </location>
</feature>
<dbReference type="EMBL" id="JAFKCZ010000021">
    <property type="protein sequence ID" value="MBN7799007.1"/>
    <property type="molecule type" value="Genomic_DNA"/>
</dbReference>
<name>A0A939IPF7_9GAMM</name>